<reference evidence="1 2" key="1">
    <citation type="submission" date="2012-08" db="EMBL/GenBank/DDBJ databases">
        <title>Whole genome shotgun sequence of Gordonia rhizosphera NBRC 16068.</title>
        <authorList>
            <person name="Takarada H."/>
            <person name="Isaki S."/>
            <person name="Hosoyama A."/>
            <person name="Tsuchikane K."/>
            <person name="Katsumata H."/>
            <person name="Baba S."/>
            <person name="Ohji S."/>
            <person name="Yamazaki S."/>
            <person name="Fujita N."/>
        </authorList>
    </citation>
    <scope>NUCLEOTIDE SEQUENCE [LARGE SCALE GENOMIC DNA]</scope>
    <source>
        <strain evidence="1 2">NBRC 16068</strain>
    </source>
</reference>
<protein>
    <submittedName>
        <fullName evidence="1">Uncharacterized protein</fullName>
    </submittedName>
</protein>
<name>K6WH25_9ACTN</name>
<proteinExistence type="predicted"/>
<dbReference type="OrthoDB" id="4376915at2"/>
<dbReference type="AlphaFoldDB" id="K6WH25"/>
<accession>K6WH25</accession>
<dbReference type="eggNOG" id="ENOG5032A3T">
    <property type="taxonomic scope" value="Bacteria"/>
</dbReference>
<gene>
    <name evidence="1" type="ORF">GORHZ_135_00110</name>
</gene>
<dbReference type="STRING" id="1108045.GORHZ_135_00110"/>
<dbReference type="RefSeq" id="WP_006334934.1">
    <property type="nucleotide sequence ID" value="NZ_BAHC01000135.1"/>
</dbReference>
<sequence>MAVLNLRGLYGQLEIRFTPVVETVVHSDELAAATKVIGVVRGGIGARVDAVAASLLHAVNLPAGSDVRKLRRQIGDLDYEVRRLRRDLIERSEDK</sequence>
<dbReference type="EMBL" id="BAHC01000135">
    <property type="protein sequence ID" value="GAB91462.1"/>
    <property type="molecule type" value="Genomic_DNA"/>
</dbReference>
<dbReference type="Proteomes" id="UP000008363">
    <property type="component" value="Unassembled WGS sequence"/>
</dbReference>
<organism evidence="1 2">
    <name type="scientific">Gordonia rhizosphera NBRC 16068</name>
    <dbReference type="NCBI Taxonomy" id="1108045"/>
    <lineage>
        <taxon>Bacteria</taxon>
        <taxon>Bacillati</taxon>
        <taxon>Actinomycetota</taxon>
        <taxon>Actinomycetes</taxon>
        <taxon>Mycobacteriales</taxon>
        <taxon>Gordoniaceae</taxon>
        <taxon>Gordonia</taxon>
    </lineage>
</organism>
<comment type="caution">
    <text evidence="1">The sequence shown here is derived from an EMBL/GenBank/DDBJ whole genome shotgun (WGS) entry which is preliminary data.</text>
</comment>
<evidence type="ECO:0000313" key="2">
    <source>
        <dbReference type="Proteomes" id="UP000008363"/>
    </source>
</evidence>
<evidence type="ECO:0000313" key="1">
    <source>
        <dbReference type="EMBL" id="GAB91462.1"/>
    </source>
</evidence>
<keyword evidence="2" id="KW-1185">Reference proteome</keyword>